<reference evidence="2 3" key="1">
    <citation type="submission" date="2022-01" db="EMBL/GenBank/DDBJ databases">
        <title>Maritalea mediterranea sp. nov., isolated from marine plastic residues from the Malva-rosa beach (Valencia, Spain).</title>
        <authorList>
            <person name="Vidal-Verdu A."/>
            <person name="Molina-Menor E."/>
            <person name="Pascual J."/>
            <person name="Pereto J."/>
            <person name="Porcar M."/>
        </authorList>
    </citation>
    <scope>NUCLEOTIDE SEQUENCE [LARGE SCALE GENOMIC DNA]</scope>
    <source>
        <strain evidence="2 3">P4.10X</strain>
    </source>
</reference>
<accession>A0ABS9E6C3</accession>
<dbReference type="InterPro" id="IPR027275">
    <property type="entry name" value="PRC-brl_dom"/>
</dbReference>
<proteinExistence type="predicted"/>
<evidence type="ECO:0000313" key="3">
    <source>
        <dbReference type="Proteomes" id="UP001201217"/>
    </source>
</evidence>
<organism evidence="2 3">
    <name type="scientific">Maritalea mediterranea</name>
    <dbReference type="NCBI Taxonomy" id="2909667"/>
    <lineage>
        <taxon>Bacteria</taxon>
        <taxon>Pseudomonadati</taxon>
        <taxon>Pseudomonadota</taxon>
        <taxon>Alphaproteobacteria</taxon>
        <taxon>Hyphomicrobiales</taxon>
        <taxon>Devosiaceae</taxon>
        <taxon>Maritalea</taxon>
    </lineage>
</organism>
<dbReference type="RefSeq" id="WP_236113942.1">
    <property type="nucleotide sequence ID" value="NZ_JAKGTI010000001.1"/>
</dbReference>
<dbReference type="InterPro" id="IPR011033">
    <property type="entry name" value="PRC_barrel-like_sf"/>
</dbReference>
<dbReference type="Proteomes" id="UP001201217">
    <property type="component" value="Unassembled WGS sequence"/>
</dbReference>
<dbReference type="EMBL" id="JAKGTI010000001">
    <property type="protein sequence ID" value="MCF4098420.1"/>
    <property type="molecule type" value="Genomic_DNA"/>
</dbReference>
<dbReference type="PANTHER" id="PTHR36505">
    <property type="entry name" value="BLR1072 PROTEIN"/>
    <property type="match status" value="1"/>
</dbReference>
<evidence type="ECO:0000259" key="1">
    <source>
        <dbReference type="Pfam" id="PF05239"/>
    </source>
</evidence>
<dbReference type="SUPFAM" id="SSF50346">
    <property type="entry name" value="PRC-barrel domain"/>
    <property type="match status" value="1"/>
</dbReference>
<dbReference type="Pfam" id="PF05239">
    <property type="entry name" value="PRC"/>
    <property type="match status" value="1"/>
</dbReference>
<gene>
    <name evidence="2" type="ORF">L1I42_07960</name>
</gene>
<name>A0ABS9E6C3_9HYPH</name>
<evidence type="ECO:0000313" key="2">
    <source>
        <dbReference type="EMBL" id="MCF4098420.1"/>
    </source>
</evidence>
<comment type="caution">
    <text evidence="2">The sequence shown here is derived from an EMBL/GenBank/DDBJ whole genome shotgun (WGS) entry which is preliminary data.</text>
</comment>
<protein>
    <submittedName>
        <fullName evidence="2">PRC-barrel domain-containing protein</fullName>
    </submittedName>
</protein>
<feature type="domain" description="PRC-barrel" evidence="1">
    <location>
        <begin position="9"/>
        <end position="85"/>
    </location>
</feature>
<sequence>MAQEETHNLISSNKVENTKVYDLKGNDIGEVEKLMIEKSSGRVGYAVVRFGDFFGLGGHTYPLPWEKLTYDEELDGYHLDVDRDQVEGAPKSPGEDDALWTPEQGKTIYNHYGVLPYWATMPYVR</sequence>
<dbReference type="Gene3D" id="2.30.30.240">
    <property type="entry name" value="PRC-barrel domain"/>
    <property type="match status" value="1"/>
</dbReference>
<keyword evidence="3" id="KW-1185">Reference proteome</keyword>
<dbReference type="PANTHER" id="PTHR36505:SF1">
    <property type="entry name" value="BLR1072 PROTEIN"/>
    <property type="match status" value="1"/>
</dbReference>